<evidence type="ECO:0000256" key="1">
    <source>
        <dbReference type="ARBA" id="ARBA00023224"/>
    </source>
</evidence>
<sequence>MYNKIDSIDRLIQTIPILKAAVPADLSIAICDLEKFIAYFPGESINLNIKVGQKINPDEPLSIAIKQNKRLQAEVPVEFYGFEFTGTALPLHDQNSKVIGGIAIQIRRQSELRSIAVEMLESLTQANEQISTVANGSNLLADLTQELLVKSHQAGENVRETDKVISMIKNVANQTNILGLNAAIEAARAGEHGRGFAVVANEVRKFSKETVNSTQKISDITAQIQKVTNQMGTSIEQIASIGIEQAASMQQTYSFIKEIEILSKRLSEYANKL</sequence>
<dbReference type="Proteomes" id="UP000663981">
    <property type="component" value="Unassembled WGS sequence"/>
</dbReference>
<reference evidence="5 6" key="1">
    <citation type="submission" date="2021-03" db="EMBL/GenBank/DDBJ databases">
        <title>Whole genome sequence of Metabacillus bambusae BG109.</title>
        <authorList>
            <person name="Jeong J.W."/>
        </authorList>
    </citation>
    <scope>NUCLEOTIDE SEQUENCE [LARGE SCALE GENOMIC DNA]</scope>
    <source>
        <strain evidence="5 6">BG109</strain>
    </source>
</reference>
<evidence type="ECO:0000313" key="5">
    <source>
        <dbReference type="EMBL" id="MBO1511905.1"/>
    </source>
</evidence>
<protein>
    <submittedName>
        <fullName evidence="5">Chemotaxis protein</fullName>
    </submittedName>
</protein>
<dbReference type="PRINTS" id="PR00260">
    <property type="entry name" value="CHEMTRNSDUCR"/>
</dbReference>
<comment type="similarity">
    <text evidence="2">Belongs to the methyl-accepting chemotaxis (MCP) protein family.</text>
</comment>
<dbReference type="Gene3D" id="1.10.287.950">
    <property type="entry name" value="Methyl-accepting chemotaxis protein"/>
    <property type="match status" value="1"/>
</dbReference>
<gene>
    <name evidence="5" type="ORF">I7822_09500</name>
</gene>
<dbReference type="InterPro" id="IPR004089">
    <property type="entry name" value="MCPsignal_dom"/>
</dbReference>
<dbReference type="EMBL" id="JAGDEL010000005">
    <property type="protein sequence ID" value="MBO1511905.1"/>
    <property type="molecule type" value="Genomic_DNA"/>
</dbReference>
<dbReference type="InterPro" id="IPR004090">
    <property type="entry name" value="Chemotax_Me-accpt_rcpt"/>
</dbReference>
<dbReference type="SMART" id="SM00283">
    <property type="entry name" value="MA"/>
    <property type="match status" value="1"/>
</dbReference>
<evidence type="ECO:0000256" key="3">
    <source>
        <dbReference type="PROSITE-ProRule" id="PRU00284"/>
    </source>
</evidence>
<name>A0ABS3N0X6_9BACI</name>
<organism evidence="5 6">
    <name type="scientific">Metabacillus bambusae</name>
    <dbReference type="NCBI Taxonomy" id="2795218"/>
    <lineage>
        <taxon>Bacteria</taxon>
        <taxon>Bacillati</taxon>
        <taxon>Bacillota</taxon>
        <taxon>Bacilli</taxon>
        <taxon>Bacillales</taxon>
        <taxon>Bacillaceae</taxon>
        <taxon>Metabacillus</taxon>
    </lineage>
</organism>
<dbReference type="PANTHER" id="PTHR32089">
    <property type="entry name" value="METHYL-ACCEPTING CHEMOTAXIS PROTEIN MCPB"/>
    <property type="match status" value="1"/>
</dbReference>
<dbReference type="PROSITE" id="PS50111">
    <property type="entry name" value="CHEMOTAXIS_TRANSDUC_2"/>
    <property type="match status" value="1"/>
</dbReference>
<comment type="caution">
    <text evidence="5">The sequence shown here is derived from an EMBL/GenBank/DDBJ whole genome shotgun (WGS) entry which is preliminary data.</text>
</comment>
<dbReference type="Pfam" id="PF00015">
    <property type="entry name" value="MCPsignal"/>
    <property type="match status" value="1"/>
</dbReference>
<evidence type="ECO:0000256" key="2">
    <source>
        <dbReference type="ARBA" id="ARBA00029447"/>
    </source>
</evidence>
<dbReference type="SUPFAM" id="SSF58104">
    <property type="entry name" value="Methyl-accepting chemotaxis protein (MCP) signaling domain"/>
    <property type="match status" value="1"/>
</dbReference>
<feature type="domain" description="Methyl-accepting transducer" evidence="4">
    <location>
        <begin position="152"/>
        <end position="273"/>
    </location>
</feature>
<evidence type="ECO:0000259" key="4">
    <source>
        <dbReference type="PROSITE" id="PS50111"/>
    </source>
</evidence>
<evidence type="ECO:0000313" key="6">
    <source>
        <dbReference type="Proteomes" id="UP000663981"/>
    </source>
</evidence>
<dbReference type="PANTHER" id="PTHR32089:SF112">
    <property type="entry name" value="LYSOZYME-LIKE PROTEIN-RELATED"/>
    <property type="match status" value="1"/>
</dbReference>
<accession>A0ABS3N0X6</accession>
<keyword evidence="6" id="KW-1185">Reference proteome</keyword>
<proteinExistence type="inferred from homology"/>
<keyword evidence="1 3" id="KW-0807">Transducer</keyword>